<feature type="compositionally biased region" description="Basic residues" evidence="1">
    <location>
        <begin position="49"/>
        <end position="58"/>
    </location>
</feature>
<dbReference type="GeneID" id="20198342"/>
<dbReference type="EnsemblMetazoa" id="HelroT159511">
    <property type="protein sequence ID" value="HelroP159511"/>
    <property type="gene ID" value="HelroG159511"/>
</dbReference>
<sequence>MRCIGEHTNSIYSCLSSLRDCPCEKFIREIIFFSHDKYYSLTATIPFKNKHKNSRNKRTTSQQQNNNKNFVKHCKQNRNKTDKKADRRTDRQRDRQTDIKADRQTDRHRDRKKTIAGMYRNSRERFSASLIEKNSPTHASSTITSARISSDDINNYCNFDAYSPQIFLESPQSELLFDPFATIFVDSCCSEGFFPQNKIHRKEEKEEDDDEEVGGAWMDVNDDVHDISREVDCTRDLVHGRYEDDLDGLLGMDANEVFDPLQTIVDDDVCCQVHIHNERVNDFHDQAFASYSNNLNNYKNDVDDDDRCDDSNLEMETQSDQVRSDAADNEECYVEQMPNCDSNYSSSLDDEKNSSIKESPLTSNSPLTSPETVMTSSSTSSQHSNTSGQSSDNGIELIDLKSEAVLTKWFAKKVQTDGGVSSGENKLTEVREKINVTAKTGTMSWFSRVLPDFGKYFPTVSSGIRRLESFIPKISLDVENVVDCEKQLEIGTEDFNSIRKFKKLFEDCLFNNRSRDVNGKNADENYFPVNSNETEALKLQNGNKIVNGDSKTMFKKSPKRSVFQSLTQQLSFTRFSSDKEENVGSGFSNDVQVTFQNEQVNIAIIDECFVDLGRFSINLAYKKLWTKIYSQFFLNSPFKLTIALNDRRRLKNNASPSSTSKQFKEKNDKSTSEESYDLLNFSQIFEEDDDNNVDDPLSERFVTVRDVVTNLPYVSNEYSAKRELKVQTFGIKKDNKIIGRKIELARLKIFSPSAKNIQNENLPLQVAVHMLSRHNAKIRLHIELIPRLQCTGTVVRLPVAQSWMELLKKMRCSRNASSKHRVGGSSAGVAVTGFEKLQVFLNSHERTDVNFLEVTCGEAWFCESDEQINWFVGSLTQQNEAALATILQTLPFTPQ</sequence>
<name>T1EP42_HELRO</name>
<feature type="region of interest" description="Disordered" evidence="1">
    <location>
        <begin position="294"/>
        <end position="394"/>
    </location>
</feature>
<gene>
    <name evidence="3" type="primary">20198342</name>
    <name evidence="2" type="ORF">HELRODRAFT_159511</name>
</gene>
<feature type="compositionally biased region" description="Polar residues" evidence="1">
    <location>
        <begin position="652"/>
        <end position="661"/>
    </location>
</feature>
<reference evidence="3" key="3">
    <citation type="submission" date="2015-06" db="UniProtKB">
        <authorList>
            <consortium name="EnsemblMetazoa"/>
        </authorList>
    </citation>
    <scope>IDENTIFICATION</scope>
</reference>
<dbReference type="Proteomes" id="UP000015101">
    <property type="component" value="Unassembled WGS sequence"/>
</dbReference>
<feature type="region of interest" description="Disordered" evidence="1">
    <location>
        <begin position="49"/>
        <end position="114"/>
    </location>
</feature>
<dbReference type="CTD" id="20198342"/>
<feature type="compositionally biased region" description="Basic and acidic residues" evidence="1">
    <location>
        <begin position="662"/>
        <end position="671"/>
    </location>
</feature>
<evidence type="ECO:0000313" key="2">
    <source>
        <dbReference type="EMBL" id="ESO12923.1"/>
    </source>
</evidence>
<dbReference type="HOGENOM" id="CLU_323204_0_0_1"/>
<evidence type="ECO:0000256" key="1">
    <source>
        <dbReference type="SAM" id="MobiDB-lite"/>
    </source>
</evidence>
<accession>T1EP42</accession>
<feature type="compositionally biased region" description="Acidic residues" evidence="1">
    <location>
        <begin position="302"/>
        <end position="313"/>
    </location>
</feature>
<reference evidence="4" key="1">
    <citation type="submission" date="2012-12" db="EMBL/GenBank/DDBJ databases">
        <authorList>
            <person name="Hellsten U."/>
            <person name="Grimwood J."/>
            <person name="Chapman J.A."/>
            <person name="Shapiro H."/>
            <person name="Aerts A."/>
            <person name="Otillar R.P."/>
            <person name="Terry A.Y."/>
            <person name="Boore J.L."/>
            <person name="Simakov O."/>
            <person name="Marletaz F."/>
            <person name="Cho S.-J."/>
            <person name="Edsinger-Gonzales E."/>
            <person name="Havlak P."/>
            <person name="Kuo D.-H."/>
            <person name="Larsson T."/>
            <person name="Lv J."/>
            <person name="Arendt D."/>
            <person name="Savage R."/>
            <person name="Osoegawa K."/>
            <person name="de Jong P."/>
            <person name="Lindberg D.R."/>
            <person name="Seaver E.C."/>
            <person name="Weisblat D.A."/>
            <person name="Putnam N.H."/>
            <person name="Grigoriev I.V."/>
            <person name="Rokhsar D.S."/>
        </authorList>
    </citation>
    <scope>NUCLEOTIDE SEQUENCE</scope>
</reference>
<feature type="compositionally biased region" description="Low complexity" evidence="1">
    <location>
        <begin position="358"/>
        <end position="391"/>
    </location>
</feature>
<evidence type="ECO:0000313" key="3">
    <source>
        <dbReference type="EnsemblMetazoa" id="HelroP159511"/>
    </source>
</evidence>
<reference evidence="2 4" key="2">
    <citation type="journal article" date="2013" name="Nature">
        <title>Insights into bilaterian evolution from three spiralian genomes.</title>
        <authorList>
            <person name="Simakov O."/>
            <person name="Marletaz F."/>
            <person name="Cho S.J."/>
            <person name="Edsinger-Gonzales E."/>
            <person name="Havlak P."/>
            <person name="Hellsten U."/>
            <person name="Kuo D.H."/>
            <person name="Larsson T."/>
            <person name="Lv J."/>
            <person name="Arendt D."/>
            <person name="Savage R."/>
            <person name="Osoegawa K."/>
            <person name="de Jong P."/>
            <person name="Grimwood J."/>
            <person name="Chapman J.A."/>
            <person name="Shapiro H."/>
            <person name="Aerts A."/>
            <person name="Otillar R.P."/>
            <person name="Terry A.Y."/>
            <person name="Boore J.L."/>
            <person name="Grigoriev I.V."/>
            <person name="Lindberg D.R."/>
            <person name="Seaver E.C."/>
            <person name="Weisblat D.A."/>
            <person name="Putnam N.H."/>
            <person name="Rokhsar D.S."/>
        </authorList>
    </citation>
    <scope>NUCLEOTIDE SEQUENCE</scope>
</reference>
<proteinExistence type="predicted"/>
<keyword evidence="4" id="KW-1185">Reference proteome</keyword>
<feature type="region of interest" description="Disordered" evidence="1">
    <location>
        <begin position="651"/>
        <end position="671"/>
    </location>
</feature>
<dbReference type="RefSeq" id="XP_009009643.1">
    <property type="nucleotide sequence ID" value="XM_009011395.1"/>
</dbReference>
<dbReference type="InParanoid" id="T1EP42"/>
<evidence type="ECO:0000313" key="4">
    <source>
        <dbReference type="Proteomes" id="UP000015101"/>
    </source>
</evidence>
<organism evidence="3 4">
    <name type="scientific">Helobdella robusta</name>
    <name type="common">Californian leech</name>
    <dbReference type="NCBI Taxonomy" id="6412"/>
    <lineage>
        <taxon>Eukaryota</taxon>
        <taxon>Metazoa</taxon>
        <taxon>Spiralia</taxon>
        <taxon>Lophotrochozoa</taxon>
        <taxon>Annelida</taxon>
        <taxon>Clitellata</taxon>
        <taxon>Hirudinea</taxon>
        <taxon>Rhynchobdellida</taxon>
        <taxon>Glossiphoniidae</taxon>
        <taxon>Helobdella</taxon>
    </lineage>
</organism>
<dbReference type="KEGG" id="hro:HELRODRAFT_159511"/>
<feature type="compositionally biased region" description="Basic and acidic residues" evidence="1">
    <location>
        <begin position="79"/>
        <end position="108"/>
    </location>
</feature>
<dbReference type="AlphaFoldDB" id="T1EP42"/>
<dbReference type="EMBL" id="KB095811">
    <property type="protein sequence ID" value="ESO12923.1"/>
    <property type="molecule type" value="Genomic_DNA"/>
</dbReference>
<feature type="compositionally biased region" description="Polar residues" evidence="1">
    <location>
        <begin position="59"/>
        <end position="69"/>
    </location>
</feature>
<protein>
    <submittedName>
        <fullName evidence="2 3">Uncharacterized protein</fullName>
    </submittedName>
</protein>
<dbReference type="EMBL" id="AMQM01000261">
    <property type="status" value="NOT_ANNOTATED_CDS"/>
    <property type="molecule type" value="Genomic_DNA"/>
</dbReference>